<keyword evidence="1" id="KW-0812">Transmembrane</keyword>
<keyword evidence="1" id="KW-0472">Membrane</keyword>
<evidence type="ECO:0000256" key="1">
    <source>
        <dbReference type="SAM" id="Phobius"/>
    </source>
</evidence>
<dbReference type="RefSeq" id="WP_093354277.1">
    <property type="nucleotide sequence ID" value="NZ_FNVB01000008.1"/>
</dbReference>
<keyword evidence="1" id="KW-1133">Transmembrane helix</keyword>
<evidence type="ECO:0000313" key="3">
    <source>
        <dbReference type="EMBL" id="SFD92001.1"/>
    </source>
</evidence>
<evidence type="ECO:0000313" key="2">
    <source>
        <dbReference type="EMBL" id="SEG90543.1"/>
    </source>
</evidence>
<protein>
    <submittedName>
        <fullName evidence="2">Uncharacterized protein</fullName>
    </submittedName>
</protein>
<gene>
    <name evidence="2" type="ORF">SAMN02982929_05253</name>
    <name evidence="3" type="ORF">SAMN05216506_107228</name>
</gene>
<sequence length="136" mass="14693">MPVIVWWRKPPSAKGRPDGRALVAARVCVVAPWVYLAVFLPVAVLAPVTAWVGLWGLRVLVVLAVAGLIAVFVRHPHDDQDGDLTFTMGFGSVLMALPALMGLFWPLALLPQIVPLLMIAAAIRRRLRRGSADSGP</sequence>
<reference evidence="4 5" key="1">
    <citation type="submission" date="2016-10" db="EMBL/GenBank/DDBJ databases">
        <authorList>
            <person name="Varghese N."/>
            <person name="Submissions S."/>
        </authorList>
    </citation>
    <scope>NUCLEOTIDE SEQUENCE [LARGE SCALE GENOMIC DNA]</scope>
    <source>
        <strain evidence="5">ATCC 20501</strain>
        <strain evidence="3 4">CGMCC 4.3529</strain>
    </source>
</reference>
<feature type="transmembrane region" description="Helical" evidence="1">
    <location>
        <begin position="52"/>
        <end position="72"/>
    </location>
</feature>
<evidence type="ECO:0000313" key="4">
    <source>
        <dbReference type="Proteomes" id="UP000199690"/>
    </source>
</evidence>
<dbReference type="Proteomes" id="UP000199690">
    <property type="component" value="Unassembled WGS sequence"/>
</dbReference>
<evidence type="ECO:0000313" key="5">
    <source>
        <dbReference type="Proteomes" id="UP000236729"/>
    </source>
</evidence>
<name>A0A1H6E099_9PSEU</name>
<reference evidence="2" key="2">
    <citation type="submission" date="2016-10" db="EMBL/GenBank/DDBJ databases">
        <authorList>
            <person name="de Groot N.N."/>
        </authorList>
    </citation>
    <scope>NUCLEOTIDE SEQUENCE [LARGE SCALE GENOMIC DNA]</scope>
    <source>
        <strain evidence="2">ATCC 20501</strain>
    </source>
</reference>
<feature type="transmembrane region" description="Helical" evidence="1">
    <location>
        <begin position="21"/>
        <end position="46"/>
    </location>
</feature>
<accession>A0A1H6E099</accession>
<proteinExistence type="predicted"/>
<accession>A0A1I1WAD2</accession>
<dbReference type="AlphaFoldDB" id="A0A1H6E099"/>
<dbReference type="EMBL" id="FNVB01000008">
    <property type="protein sequence ID" value="SEG90543.1"/>
    <property type="molecule type" value="Genomic_DNA"/>
</dbReference>
<organism evidence="2 5">
    <name type="scientific">Saccharopolyspora kobensis</name>
    <dbReference type="NCBI Taxonomy" id="146035"/>
    <lineage>
        <taxon>Bacteria</taxon>
        <taxon>Bacillati</taxon>
        <taxon>Actinomycetota</taxon>
        <taxon>Actinomycetes</taxon>
        <taxon>Pseudonocardiales</taxon>
        <taxon>Pseudonocardiaceae</taxon>
        <taxon>Saccharopolyspora</taxon>
    </lineage>
</organism>
<feature type="transmembrane region" description="Helical" evidence="1">
    <location>
        <begin position="107"/>
        <end position="123"/>
    </location>
</feature>
<dbReference type="EMBL" id="FOME01000007">
    <property type="protein sequence ID" value="SFD92001.1"/>
    <property type="molecule type" value="Genomic_DNA"/>
</dbReference>
<dbReference type="Proteomes" id="UP000236729">
    <property type="component" value="Unassembled WGS sequence"/>
</dbReference>
<keyword evidence="4" id="KW-1185">Reference proteome</keyword>